<dbReference type="EMBL" id="LK032708">
    <property type="protein sequence ID" value="CDY47312.1"/>
    <property type="molecule type" value="Genomic_DNA"/>
</dbReference>
<dbReference type="PaxDb" id="3708-A0A078IAY1"/>
<evidence type="ECO:0000256" key="7">
    <source>
        <dbReference type="ARBA" id="ARBA00023136"/>
    </source>
</evidence>
<dbReference type="STRING" id="3708.A0A078IAY1"/>
<dbReference type="Gramene" id="CDY47312">
    <property type="protein sequence ID" value="CDY47312"/>
    <property type="gene ID" value="GSBRNA2T00087149001"/>
</dbReference>
<dbReference type="GO" id="GO:0006013">
    <property type="term" value="P:mannose metabolic process"/>
    <property type="evidence" value="ECO:0007669"/>
    <property type="project" value="InterPro"/>
</dbReference>
<evidence type="ECO:0000256" key="10">
    <source>
        <dbReference type="SAM" id="MobiDB-lite"/>
    </source>
</evidence>
<dbReference type="InterPro" id="IPR011330">
    <property type="entry name" value="Glyco_hydro/deAcase_b/a-brl"/>
</dbReference>
<dbReference type="FunFam" id="3.80.10.10:FF:000400">
    <property type="entry name" value="Nuclear pore complex protein NUP107"/>
    <property type="match status" value="1"/>
</dbReference>
<dbReference type="InterPro" id="IPR032675">
    <property type="entry name" value="LRR_dom_sf"/>
</dbReference>
<dbReference type="Gene3D" id="3.80.10.10">
    <property type="entry name" value="Ribonuclease Inhibitor"/>
    <property type="match status" value="3"/>
</dbReference>
<feature type="domain" description="Disease resistance R13L4/SHOC-2-like LRR" evidence="15">
    <location>
        <begin position="109"/>
        <end position="319"/>
    </location>
</feature>
<dbReference type="PANTHER" id="PTHR48061:SF12">
    <property type="entry name" value="DISEASE RESISTANCE LIKE PROTEIN"/>
    <property type="match status" value="1"/>
</dbReference>
<keyword evidence="6 11" id="KW-1133">Transmembrane helix</keyword>
<gene>
    <name evidence="16" type="primary">BnaAnng08860D</name>
    <name evidence="16" type="ORF">GSBRNA2T00087149001</name>
</gene>
<dbReference type="GO" id="GO:0004559">
    <property type="term" value="F:alpha-mannosidase activity"/>
    <property type="evidence" value="ECO:0007669"/>
    <property type="project" value="InterPro"/>
</dbReference>
<dbReference type="SUPFAM" id="SSF52058">
    <property type="entry name" value="L domain-like"/>
    <property type="match status" value="2"/>
</dbReference>
<dbReference type="InterPro" id="IPR000602">
    <property type="entry name" value="Glyco_hydro_38_N"/>
</dbReference>
<evidence type="ECO:0000256" key="4">
    <source>
        <dbReference type="ARBA" id="ARBA00022729"/>
    </source>
</evidence>
<dbReference type="InterPro" id="IPR055414">
    <property type="entry name" value="LRR_R13L4/SHOC2-like"/>
</dbReference>
<organism evidence="16 17">
    <name type="scientific">Brassica napus</name>
    <name type="common">Rape</name>
    <dbReference type="NCBI Taxonomy" id="3708"/>
    <lineage>
        <taxon>Eukaryota</taxon>
        <taxon>Viridiplantae</taxon>
        <taxon>Streptophyta</taxon>
        <taxon>Embryophyta</taxon>
        <taxon>Tracheophyta</taxon>
        <taxon>Spermatophyta</taxon>
        <taxon>Magnoliopsida</taxon>
        <taxon>eudicotyledons</taxon>
        <taxon>Gunneridae</taxon>
        <taxon>Pentapetalae</taxon>
        <taxon>rosids</taxon>
        <taxon>malvids</taxon>
        <taxon>Brassicales</taxon>
        <taxon>Brassicaceae</taxon>
        <taxon>Brassiceae</taxon>
        <taxon>Brassica</taxon>
    </lineage>
</organism>
<dbReference type="InterPro" id="IPR046956">
    <property type="entry name" value="RLP23-like"/>
</dbReference>
<dbReference type="InterPro" id="IPR001611">
    <property type="entry name" value="Leu-rich_rpt"/>
</dbReference>
<keyword evidence="8" id="KW-0675">Receptor</keyword>
<evidence type="ECO:0000256" key="11">
    <source>
        <dbReference type="SAM" id="Phobius"/>
    </source>
</evidence>
<evidence type="ECO:0000259" key="13">
    <source>
        <dbReference type="Pfam" id="PF01074"/>
    </source>
</evidence>
<dbReference type="Pfam" id="PF23598">
    <property type="entry name" value="LRR_14"/>
    <property type="match status" value="1"/>
</dbReference>
<evidence type="ECO:0000259" key="15">
    <source>
        <dbReference type="Pfam" id="PF23598"/>
    </source>
</evidence>
<evidence type="ECO:0000256" key="8">
    <source>
        <dbReference type="ARBA" id="ARBA00023170"/>
    </source>
</evidence>
<feature type="domain" description="Leucine-rich repeat-containing N-terminal plant-type" evidence="14">
    <location>
        <begin position="37"/>
        <end position="84"/>
    </location>
</feature>
<dbReference type="Gene3D" id="3.20.110.10">
    <property type="entry name" value="Glycoside hydrolase 38, N terminal domain"/>
    <property type="match status" value="1"/>
</dbReference>
<evidence type="ECO:0000256" key="3">
    <source>
        <dbReference type="ARBA" id="ARBA00022692"/>
    </source>
</evidence>
<evidence type="ECO:0000259" key="14">
    <source>
        <dbReference type="Pfam" id="PF08263"/>
    </source>
</evidence>
<dbReference type="Proteomes" id="UP000028999">
    <property type="component" value="Unassembled WGS sequence"/>
</dbReference>
<feature type="chain" id="PRO_5001738108" evidence="12">
    <location>
        <begin position="29"/>
        <end position="757"/>
    </location>
</feature>
<feature type="region of interest" description="Disordered" evidence="10">
    <location>
        <begin position="483"/>
        <end position="507"/>
    </location>
</feature>
<dbReference type="GO" id="GO:0016020">
    <property type="term" value="C:membrane"/>
    <property type="evidence" value="ECO:0007669"/>
    <property type="project" value="UniProtKB-SubCell"/>
</dbReference>
<dbReference type="Pfam" id="PF01074">
    <property type="entry name" value="Glyco_hydro_38N"/>
    <property type="match status" value="1"/>
</dbReference>
<keyword evidence="3 11" id="KW-0812">Transmembrane</keyword>
<name>A0A078IAY1_BRANA</name>
<protein>
    <submittedName>
        <fullName evidence="16">BnaAnng08860D protein</fullName>
    </submittedName>
</protein>
<evidence type="ECO:0000256" key="12">
    <source>
        <dbReference type="SAM" id="SignalP"/>
    </source>
</evidence>
<keyword evidence="5" id="KW-0677">Repeat</keyword>
<keyword evidence="17" id="KW-1185">Reference proteome</keyword>
<feature type="region of interest" description="Disordered" evidence="10">
    <location>
        <begin position="567"/>
        <end position="587"/>
    </location>
</feature>
<feature type="domain" description="Glycoside hydrolase family 38 N-terminal" evidence="13">
    <location>
        <begin position="645"/>
        <end position="746"/>
    </location>
</feature>
<accession>A0A078IAY1</accession>
<keyword evidence="4 12" id="KW-0732">Signal</keyword>
<dbReference type="SUPFAM" id="SSF88713">
    <property type="entry name" value="Glycoside hydrolase/deacetylase"/>
    <property type="match status" value="1"/>
</dbReference>
<keyword evidence="9" id="KW-0325">Glycoprotein</keyword>
<dbReference type="InterPro" id="IPR013210">
    <property type="entry name" value="LRR_N_plant-typ"/>
</dbReference>
<dbReference type="Pfam" id="PF08263">
    <property type="entry name" value="LRRNT_2"/>
    <property type="match status" value="1"/>
</dbReference>
<sequence>MHSCIDTKMIIWSLCFLFSLSDLILVFASSAKHLCPPDQRDALWEFKSEFSVQELDSSWWESDLKTERWRNNTDCCAWDGISCDSKTGTVVELDLWGSSLNGPLRSNSSLFRLQHLQSLNLSSNNLPGILPDSIGNLKYLRVLKLRYCNFFGKIPSSLGNLSYLTDLDLSVNQFSGELPDSMGNLNRLSELQLRYNNLGGNFPAVLLNLSELTQISLSYNKFKGMLPSNMRSLSKLAGLRTLELNYMNTRIMVDLSYLSHLKSLSYLDLSGNDLKFSSTLRLPYLGFLYLSSCNIVEFPKFLQSQTRLLLLDISVNQIEGKVPEWFWRLEIPHVNISQNYLSEPFPLLPNSTNYLFGSDNLFSGEIPRTICDLVYLERLVLSNNNFSGSIPPCLSTYLSVLHLRNNSISSVIPEDFISNMLISLDLGYNRLSGGLPKSLINCTRGREQNQRHLSILVERLQVRRRTRGILRLGISNTKMRKQIFPPPAATPRVSPPGSGGGSGWGQSLLPTTASSKSKLPINRKPRKRTALVNFLFTNFFLVALAVSLLFLLLTLFHFGVPKPISSRFLSSSSSSSSRSNRFAKPRKSITNRRHVNNSLSVAAVVDITTKDLYDRIEFKDVDGGPWKQGWQVTYKGDEWEKEKLKIFVVPHSHNDPGWKLTVEEYYQLQSRHILDTIVETLSKDSRRKFIWEEMSYLERWWRDASPSKQEGLSSLVKNGQLEIVGGGWVMNDEANSHYFAIIEQVCSSSLDFSFLCI</sequence>
<evidence type="ECO:0000313" key="16">
    <source>
        <dbReference type="EMBL" id="CDY47312.1"/>
    </source>
</evidence>
<evidence type="ECO:0000256" key="1">
    <source>
        <dbReference type="ARBA" id="ARBA00004479"/>
    </source>
</evidence>
<keyword evidence="2" id="KW-0433">Leucine-rich repeat</keyword>
<evidence type="ECO:0000256" key="9">
    <source>
        <dbReference type="ARBA" id="ARBA00023180"/>
    </source>
</evidence>
<reference evidence="16 17" key="1">
    <citation type="journal article" date="2014" name="Science">
        <title>Plant genetics. Early allopolyploid evolution in the post-Neolithic Brassica napus oilseed genome.</title>
        <authorList>
            <person name="Chalhoub B."/>
            <person name="Denoeud F."/>
            <person name="Liu S."/>
            <person name="Parkin I.A."/>
            <person name="Tang H."/>
            <person name="Wang X."/>
            <person name="Chiquet J."/>
            <person name="Belcram H."/>
            <person name="Tong C."/>
            <person name="Samans B."/>
            <person name="Correa M."/>
            <person name="Da Silva C."/>
            <person name="Just J."/>
            <person name="Falentin C."/>
            <person name="Koh C.S."/>
            <person name="Le Clainche I."/>
            <person name="Bernard M."/>
            <person name="Bento P."/>
            <person name="Noel B."/>
            <person name="Labadie K."/>
            <person name="Alberti A."/>
            <person name="Charles M."/>
            <person name="Arnaud D."/>
            <person name="Guo H."/>
            <person name="Daviaud C."/>
            <person name="Alamery S."/>
            <person name="Jabbari K."/>
            <person name="Zhao M."/>
            <person name="Edger P.P."/>
            <person name="Chelaifa H."/>
            <person name="Tack D."/>
            <person name="Lassalle G."/>
            <person name="Mestiri I."/>
            <person name="Schnel N."/>
            <person name="Le Paslier M.C."/>
            <person name="Fan G."/>
            <person name="Renault V."/>
            <person name="Bayer P.E."/>
            <person name="Golicz A.A."/>
            <person name="Manoli S."/>
            <person name="Lee T.H."/>
            <person name="Thi V.H."/>
            <person name="Chalabi S."/>
            <person name="Hu Q."/>
            <person name="Fan C."/>
            <person name="Tollenaere R."/>
            <person name="Lu Y."/>
            <person name="Battail C."/>
            <person name="Shen J."/>
            <person name="Sidebottom C.H."/>
            <person name="Wang X."/>
            <person name="Canaguier A."/>
            <person name="Chauveau A."/>
            <person name="Berard A."/>
            <person name="Deniot G."/>
            <person name="Guan M."/>
            <person name="Liu Z."/>
            <person name="Sun F."/>
            <person name="Lim Y.P."/>
            <person name="Lyons E."/>
            <person name="Town C.D."/>
            <person name="Bancroft I."/>
            <person name="Wang X."/>
            <person name="Meng J."/>
            <person name="Ma J."/>
            <person name="Pires J.C."/>
            <person name="King G.J."/>
            <person name="Brunel D."/>
            <person name="Delourme R."/>
            <person name="Renard M."/>
            <person name="Aury J.M."/>
            <person name="Adams K.L."/>
            <person name="Batley J."/>
            <person name="Snowdon R.J."/>
            <person name="Tost J."/>
            <person name="Edwards D."/>
            <person name="Zhou Y."/>
            <person name="Hua W."/>
            <person name="Sharpe A.G."/>
            <person name="Paterson A.H."/>
            <person name="Guan C."/>
            <person name="Wincker P."/>
        </authorList>
    </citation>
    <scope>NUCLEOTIDE SEQUENCE [LARGE SCALE GENOMIC DNA]</scope>
    <source>
        <strain evidence="17">cv. Darmor-bzh</strain>
    </source>
</reference>
<comment type="subcellular location">
    <subcellularLocation>
        <location evidence="1">Membrane</location>
        <topology evidence="1">Single-pass type I membrane protein</topology>
    </subcellularLocation>
</comment>
<keyword evidence="7 11" id="KW-0472">Membrane</keyword>
<dbReference type="Pfam" id="PF00560">
    <property type="entry name" value="LRR_1"/>
    <property type="match status" value="3"/>
</dbReference>
<evidence type="ECO:0000313" key="17">
    <source>
        <dbReference type="Proteomes" id="UP000028999"/>
    </source>
</evidence>
<dbReference type="PANTHER" id="PTHR48061">
    <property type="entry name" value="LEUCINE-RICH REPEAT RECEPTOR PROTEIN KINASE EMS1-LIKE-RELATED"/>
    <property type="match status" value="1"/>
</dbReference>
<feature type="compositionally biased region" description="Low complexity" evidence="10">
    <location>
        <begin position="567"/>
        <end position="579"/>
    </location>
</feature>
<feature type="transmembrane region" description="Helical" evidence="11">
    <location>
        <begin position="534"/>
        <end position="560"/>
    </location>
</feature>
<dbReference type="AlphaFoldDB" id="A0A078IAY1"/>
<evidence type="ECO:0000256" key="6">
    <source>
        <dbReference type="ARBA" id="ARBA00022989"/>
    </source>
</evidence>
<dbReference type="InterPro" id="IPR027291">
    <property type="entry name" value="Glyco_hydro_38_N_sf"/>
</dbReference>
<evidence type="ECO:0000256" key="2">
    <source>
        <dbReference type="ARBA" id="ARBA00022614"/>
    </source>
</evidence>
<feature type="signal peptide" evidence="12">
    <location>
        <begin position="1"/>
        <end position="28"/>
    </location>
</feature>
<proteinExistence type="predicted"/>
<evidence type="ECO:0000256" key="5">
    <source>
        <dbReference type="ARBA" id="ARBA00022737"/>
    </source>
</evidence>